<reference evidence="1" key="2">
    <citation type="submission" date="2023-06" db="EMBL/GenBank/DDBJ databases">
        <authorList>
            <consortium name="Lawrence Berkeley National Laboratory"/>
            <person name="Mondo S.J."/>
            <person name="Hensen N."/>
            <person name="Bonometti L."/>
            <person name="Westerberg I."/>
            <person name="Brannstrom I.O."/>
            <person name="Guillou S."/>
            <person name="Cros-Aarteil S."/>
            <person name="Calhoun S."/>
            <person name="Haridas S."/>
            <person name="Kuo A."/>
            <person name="Pangilinan J."/>
            <person name="Riley R."/>
            <person name="Labutti K."/>
            <person name="Andreopoulos B."/>
            <person name="Lipzen A."/>
            <person name="Chen C."/>
            <person name="Yanf M."/>
            <person name="Daum C."/>
            <person name="Ng V."/>
            <person name="Clum A."/>
            <person name="Steindorff A."/>
            <person name="Ohm R."/>
            <person name="Martin F."/>
            <person name="Silar P."/>
            <person name="Natvig D."/>
            <person name="Lalanne C."/>
            <person name="Gautier V."/>
            <person name="Ament-Velasquez S.L."/>
            <person name="Kruys A."/>
            <person name="Hutchinson M.I."/>
            <person name="Powell A.J."/>
            <person name="Barry K."/>
            <person name="Miller A.N."/>
            <person name="Grigoriev I.V."/>
            <person name="Debuchy R."/>
            <person name="Gladieux P."/>
            <person name="Thoren M.H."/>
            <person name="Johannesson H."/>
        </authorList>
    </citation>
    <scope>NUCLEOTIDE SEQUENCE</scope>
    <source>
        <strain evidence="1">CBS 626.80</strain>
    </source>
</reference>
<evidence type="ECO:0000313" key="2">
    <source>
        <dbReference type="Proteomes" id="UP001303222"/>
    </source>
</evidence>
<dbReference type="AlphaFoldDB" id="A0AAN6P4E4"/>
<protein>
    <submittedName>
        <fullName evidence="1">Uncharacterized protein</fullName>
    </submittedName>
</protein>
<dbReference type="Proteomes" id="UP001303222">
    <property type="component" value="Unassembled WGS sequence"/>
</dbReference>
<reference evidence="1" key="1">
    <citation type="journal article" date="2023" name="Mol. Phylogenet. Evol.">
        <title>Genome-scale phylogeny and comparative genomics of the fungal order Sordariales.</title>
        <authorList>
            <person name="Hensen N."/>
            <person name="Bonometti L."/>
            <person name="Westerberg I."/>
            <person name="Brannstrom I.O."/>
            <person name="Guillou S."/>
            <person name="Cros-Aarteil S."/>
            <person name="Calhoun S."/>
            <person name="Haridas S."/>
            <person name="Kuo A."/>
            <person name="Mondo S."/>
            <person name="Pangilinan J."/>
            <person name="Riley R."/>
            <person name="LaButti K."/>
            <person name="Andreopoulos B."/>
            <person name="Lipzen A."/>
            <person name="Chen C."/>
            <person name="Yan M."/>
            <person name="Daum C."/>
            <person name="Ng V."/>
            <person name="Clum A."/>
            <person name="Steindorff A."/>
            <person name="Ohm R.A."/>
            <person name="Martin F."/>
            <person name="Silar P."/>
            <person name="Natvig D.O."/>
            <person name="Lalanne C."/>
            <person name="Gautier V."/>
            <person name="Ament-Velasquez S.L."/>
            <person name="Kruys A."/>
            <person name="Hutchinson M.I."/>
            <person name="Powell A.J."/>
            <person name="Barry K."/>
            <person name="Miller A.N."/>
            <person name="Grigoriev I.V."/>
            <person name="Debuchy R."/>
            <person name="Gladieux P."/>
            <person name="Hiltunen Thoren M."/>
            <person name="Johannesson H."/>
        </authorList>
    </citation>
    <scope>NUCLEOTIDE SEQUENCE</scope>
    <source>
        <strain evidence="1">CBS 626.80</strain>
    </source>
</reference>
<keyword evidence="2" id="KW-1185">Reference proteome</keyword>
<sequence length="270" mass="31839">MSYQPDSALLRRPVELRLQIYEYAWTIPYEKKFFIPRCSSKLKATYLEAQLSAICTLGAICRTIREEAYSEYFHVTQIFLGWGHTNRRPFVDMALELHLQDNDRKAREVIQSSYLLKTQARHVCLRWEHNLEITMTCLTARIENTIITLDVVCDASWFDHCIEMGDWGAVGEKVNEIAASYYDDRHSERVRSFWFMFPHGILKKAVVRTCLTDPNAVNRFVEEDSVGFQRFKRDVATLVSPRKEEQEERPYRFKNHIGALDLHWPRVDRI</sequence>
<name>A0AAN6P4E4_9PEZI</name>
<gene>
    <name evidence="1" type="ORF">QBC32DRAFT_38850</name>
</gene>
<accession>A0AAN6P4E4</accession>
<proteinExistence type="predicted"/>
<comment type="caution">
    <text evidence="1">The sequence shown here is derived from an EMBL/GenBank/DDBJ whole genome shotgun (WGS) entry which is preliminary data.</text>
</comment>
<dbReference type="EMBL" id="MU859076">
    <property type="protein sequence ID" value="KAK3955437.1"/>
    <property type="molecule type" value="Genomic_DNA"/>
</dbReference>
<evidence type="ECO:0000313" key="1">
    <source>
        <dbReference type="EMBL" id="KAK3955437.1"/>
    </source>
</evidence>
<organism evidence="1 2">
    <name type="scientific">Pseudoneurospora amorphoporcata</name>
    <dbReference type="NCBI Taxonomy" id="241081"/>
    <lineage>
        <taxon>Eukaryota</taxon>
        <taxon>Fungi</taxon>
        <taxon>Dikarya</taxon>
        <taxon>Ascomycota</taxon>
        <taxon>Pezizomycotina</taxon>
        <taxon>Sordariomycetes</taxon>
        <taxon>Sordariomycetidae</taxon>
        <taxon>Sordariales</taxon>
        <taxon>Sordariaceae</taxon>
        <taxon>Pseudoneurospora</taxon>
    </lineage>
</organism>